<organism evidence="4">
    <name type="scientific">marine metagenome</name>
    <dbReference type="NCBI Taxonomy" id="408172"/>
    <lineage>
        <taxon>unclassified sequences</taxon>
        <taxon>metagenomes</taxon>
        <taxon>ecological metagenomes</taxon>
    </lineage>
</organism>
<keyword evidence="1" id="KW-0479">Metal-binding</keyword>
<evidence type="ECO:0000256" key="1">
    <source>
        <dbReference type="ARBA" id="ARBA00022723"/>
    </source>
</evidence>
<evidence type="ECO:0000259" key="3">
    <source>
        <dbReference type="Pfam" id="PF06525"/>
    </source>
</evidence>
<dbReference type="InterPro" id="IPR049544">
    <property type="entry name" value="SoxE-like_C"/>
</dbReference>
<gene>
    <name evidence="4" type="ORF">METZ01_LOCUS151418</name>
</gene>
<evidence type="ECO:0000313" key="4">
    <source>
        <dbReference type="EMBL" id="SVA98564.1"/>
    </source>
</evidence>
<dbReference type="PROSITE" id="PS51257">
    <property type="entry name" value="PROKAR_LIPOPROTEIN"/>
    <property type="match status" value="1"/>
</dbReference>
<feature type="region of interest" description="Disordered" evidence="2">
    <location>
        <begin position="25"/>
        <end position="56"/>
    </location>
</feature>
<protein>
    <recommendedName>
        <fullName evidence="3">Sulfocyanin-like C-terminal domain-containing protein</fullName>
    </recommendedName>
</protein>
<feature type="compositionally biased region" description="Low complexity" evidence="2">
    <location>
        <begin position="25"/>
        <end position="38"/>
    </location>
</feature>
<sequence>MKYRYLIPAVALSFVACGGGEPDSGGNNNDANASSSSAVQPAATRPPPSGPLTTPDWYTRDDDTETIHLVIDAGAVPDNNYWNFNGAINGDLAITVPLGYNVMVHFDNADPNMAHSLGVSPQIENFMVPPEATPIFEGAITQNPGSMIDGTMPGEEETVEFVAEQAGTYALVCYIPGHTAVGMWLHFTVSGEGEGGVQVR</sequence>
<feature type="domain" description="Sulfocyanin-like C-terminal" evidence="3">
    <location>
        <begin position="64"/>
        <end position="191"/>
    </location>
</feature>
<dbReference type="AlphaFoldDB" id="A0A382AB19"/>
<dbReference type="InterPro" id="IPR008972">
    <property type="entry name" value="Cupredoxin"/>
</dbReference>
<dbReference type="EMBL" id="UINC01024604">
    <property type="protein sequence ID" value="SVA98564.1"/>
    <property type="molecule type" value="Genomic_DNA"/>
</dbReference>
<proteinExistence type="predicted"/>
<evidence type="ECO:0000256" key="2">
    <source>
        <dbReference type="SAM" id="MobiDB-lite"/>
    </source>
</evidence>
<name>A0A382AB19_9ZZZZ</name>
<dbReference type="Gene3D" id="2.60.40.420">
    <property type="entry name" value="Cupredoxins - blue copper proteins"/>
    <property type="match status" value="1"/>
</dbReference>
<accession>A0A382AB19</accession>
<reference evidence="4" key="1">
    <citation type="submission" date="2018-05" db="EMBL/GenBank/DDBJ databases">
        <authorList>
            <person name="Lanie J.A."/>
            <person name="Ng W.-L."/>
            <person name="Kazmierczak K.M."/>
            <person name="Andrzejewski T.M."/>
            <person name="Davidsen T.M."/>
            <person name="Wayne K.J."/>
            <person name="Tettelin H."/>
            <person name="Glass J.I."/>
            <person name="Rusch D."/>
            <person name="Podicherti R."/>
            <person name="Tsui H.-C.T."/>
            <person name="Winkler M.E."/>
        </authorList>
    </citation>
    <scope>NUCLEOTIDE SEQUENCE</scope>
</reference>
<dbReference type="GO" id="GO:0046872">
    <property type="term" value="F:metal ion binding"/>
    <property type="evidence" value="ECO:0007669"/>
    <property type="project" value="UniProtKB-KW"/>
</dbReference>
<dbReference type="Pfam" id="PF06525">
    <property type="entry name" value="SoxE"/>
    <property type="match status" value="1"/>
</dbReference>
<dbReference type="SUPFAM" id="SSF49503">
    <property type="entry name" value="Cupredoxins"/>
    <property type="match status" value="1"/>
</dbReference>
<dbReference type="InterPro" id="IPR033138">
    <property type="entry name" value="Cu_oxidase_CS"/>
</dbReference>
<dbReference type="PROSITE" id="PS00079">
    <property type="entry name" value="MULTICOPPER_OXIDASE1"/>
    <property type="match status" value="1"/>
</dbReference>